<evidence type="ECO:0000313" key="16">
    <source>
        <dbReference type="Proteomes" id="UP000054279"/>
    </source>
</evidence>
<dbReference type="EC" id="3.2.1.-" evidence="12"/>
<keyword evidence="14" id="KW-0472">Membrane</keyword>
<evidence type="ECO:0000256" key="4">
    <source>
        <dbReference type="ARBA" id="ARBA00022723"/>
    </source>
</evidence>
<gene>
    <name evidence="15" type="ORF">M422DRAFT_263272</name>
</gene>
<evidence type="ECO:0000256" key="14">
    <source>
        <dbReference type="SAM" id="Phobius"/>
    </source>
</evidence>
<comment type="catalytic activity">
    <reaction evidence="9">
        <text>N(4)-(alpha-D-Man-(1-&gt;2)-alpha-D-Man-(1-&gt;2)-alpha-D-Man-(1-&gt;3)-[alpha-D-Man-(1-&gt;2)-alpha-D-Man-(1-&gt;3)-[alpha-D-Man-(1-&gt;2)-alpha-D-Man-(1-&gt;6)]-alpha-D-Man-(1-&gt;6)]-beta-D-Man-(1-&gt;4)-beta-D-GlcNAc-(1-&gt;4)-beta-D-GlcNAc)-L-asparaginyl-[protein] (N-glucan mannose isomer 9A1,2,3B1,2,3) + 4 H2O = N(4)-(alpha-D-Man-(1-&gt;3)-[alpha-D-Man-(1-&gt;3)-[alpha-D-Man-(1-&gt;6)]-alpha-D-Man-(1-&gt;6)]-beta-D-Man-(1-&gt;4)-beta-D-GlcNAc-(1-&gt;4)-beta-D-GlcNAc)-L-asparaginyl-[protein] (N-glucan mannose isomer 5A1,2) + 4 beta-D-mannose</text>
        <dbReference type="Rhea" id="RHEA:56008"/>
        <dbReference type="Rhea" id="RHEA-COMP:14356"/>
        <dbReference type="Rhea" id="RHEA-COMP:14367"/>
        <dbReference type="ChEBI" id="CHEBI:15377"/>
        <dbReference type="ChEBI" id="CHEBI:28563"/>
        <dbReference type="ChEBI" id="CHEBI:59087"/>
        <dbReference type="ChEBI" id="CHEBI:139493"/>
        <dbReference type="EC" id="3.2.1.113"/>
    </reaction>
</comment>
<feature type="compositionally biased region" description="Pro residues" evidence="13">
    <location>
        <begin position="54"/>
        <end position="65"/>
    </location>
</feature>
<accession>A0A0C9TWD9</accession>
<evidence type="ECO:0000256" key="7">
    <source>
        <dbReference type="ARBA" id="ARBA00023157"/>
    </source>
</evidence>
<sequence length="567" mass="64583">MAVIPARVRGLFFIVTGGIVFLLLLFYNDVHFMRSSFRFYNIPEDFDRLDHPPRPQYPPFHPPPVTVDEHDYPRPTPDSSPDFEDDPYPSSANDLWDSRAESVKEAFLHAYNGYKKYAPFPADELLPLTNGSIINFNGWGVSMVDALDTMLIMGLHDEFDEATQQVASINFSMPKYMSAPFFETVIRYVGGFLSAYALSGEPIMLSRAEDLAWRLLPVFNTSSGLPVYGINVETGEHAYGGSCLLAEMASCQMEYKYLAHLTGRDEFFNASDYIMDIMINTQNPINGMWPTTFNTWTGEPVNDVFTVGALADSAYEYLLKQYIMSNKTETRLAELYMSSITGILANLVYISPTRNLVYVTDTYYGMRPTRKFEHLACFFPGLLALGASSLPPEIMTPQQKELHMWAAEAIGHSCWVMYMDRKSGLGPESVTFDAPPEEHLAARPGQTYQEQQKEQEEQMQRERWVRKVGQWITAGRKGNGGAPPGVKDADMPWYGKDMRDEEVDEDTGKVIVRKKKDYFESQDNYFLRPETLESMFVLWRTTGDSKWRDRGWEIWSAIENNTKTPSG</sequence>
<organism evidence="15 16">
    <name type="scientific">Sphaerobolus stellatus (strain SS14)</name>
    <dbReference type="NCBI Taxonomy" id="990650"/>
    <lineage>
        <taxon>Eukaryota</taxon>
        <taxon>Fungi</taxon>
        <taxon>Dikarya</taxon>
        <taxon>Basidiomycota</taxon>
        <taxon>Agaricomycotina</taxon>
        <taxon>Agaricomycetes</taxon>
        <taxon>Phallomycetidae</taxon>
        <taxon>Geastrales</taxon>
        <taxon>Sphaerobolaceae</taxon>
        <taxon>Sphaerobolus</taxon>
    </lineage>
</organism>
<dbReference type="SUPFAM" id="SSF48225">
    <property type="entry name" value="Seven-hairpin glycosidases"/>
    <property type="match status" value="1"/>
</dbReference>
<evidence type="ECO:0000256" key="13">
    <source>
        <dbReference type="SAM" id="MobiDB-lite"/>
    </source>
</evidence>
<dbReference type="InterPro" id="IPR012341">
    <property type="entry name" value="6hp_glycosidase-like_sf"/>
</dbReference>
<evidence type="ECO:0000256" key="11">
    <source>
        <dbReference type="PIRSR" id="PIRSR601382-3"/>
    </source>
</evidence>
<dbReference type="GO" id="GO:0005509">
    <property type="term" value="F:calcium ion binding"/>
    <property type="evidence" value="ECO:0007669"/>
    <property type="project" value="InterPro"/>
</dbReference>
<evidence type="ECO:0000256" key="10">
    <source>
        <dbReference type="PIRSR" id="PIRSR601382-1"/>
    </source>
</evidence>
<dbReference type="GO" id="GO:0005975">
    <property type="term" value="P:carbohydrate metabolic process"/>
    <property type="evidence" value="ECO:0007669"/>
    <property type="project" value="InterPro"/>
</dbReference>
<keyword evidence="12" id="KW-0326">Glycosidase</keyword>
<keyword evidence="14" id="KW-1133">Transmembrane helix</keyword>
<dbReference type="HOGENOM" id="CLU_003818_0_2_1"/>
<keyword evidence="4" id="KW-0479">Metal-binding</keyword>
<dbReference type="InterPro" id="IPR050749">
    <property type="entry name" value="Glycosyl_Hydrolase_47"/>
</dbReference>
<comment type="cofactor">
    <cofactor evidence="1">
        <name>Ca(2+)</name>
        <dbReference type="ChEBI" id="CHEBI:29108"/>
    </cofactor>
</comment>
<keyword evidence="5 12" id="KW-0378">Hydrolase</keyword>
<feature type="non-terminal residue" evidence="15">
    <location>
        <position position="567"/>
    </location>
</feature>
<proteinExistence type="inferred from homology"/>
<comment type="similarity">
    <text evidence="3 12">Belongs to the glycosyl hydrolase 47 family.</text>
</comment>
<keyword evidence="16" id="KW-1185">Reference proteome</keyword>
<name>A0A0C9TWD9_SPHS4</name>
<comment type="catalytic activity">
    <reaction evidence="8">
        <text>N(4)-(alpha-D-Man-(1-&gt;2)-alpha-D-Man-(1-&gt;2)-alpha-D-Man-(1-&gt;3)-[alpha-D-Man-(1-&gt;3)-[alpha-D-Man-(1-&gt;2)-alpha-D-Man-(1-&gt;6)]-alpha-D-Man-(1-&gt;6)]-beta-D-Man-(1-&gt;4)-beta-D-GlcNAc-(1-&gt;4)-beta-D-GlcNAc)-L-asparaginyl-[protein] (N-glucan mannose isomer 8A1,2,3B1,3) + 3 H2O = N(4)-(alpha-D-Man-(1-&gt;3)-[alpha-D-Man-(1-&gt;3)-[alpha-D-Man-(1-&gt;6)]-alpha-D-Man-(1-&gt;6)]-beta-D-Man-(1-&gt;4)-beta-D-GlcNAc-(1-&gt;4)-beta-D-GlcNAc)-L-asparaginyl-[protein] (N-glucan mannose isomer 5A1,2) + 3 beta-D-mannose</text>
        <dbReference type="Rhea" id="RHEA:56028"/>
        <dbReference type="Rhea" id="RHEA-COMP:14358"/>
        <dbReference type="Rhea" id="RHEA-COMP:14367"/>
        <dbReference type="ChEBI" id="CHEBI:15377"/>
        <dbReference type="ChEBI" id="CHEBI:28563"/>
        <dbReference type="ChEBI" id="CHEBI:59087"/>
        <dbReference type="ChEBI" id="CHEBI:60628"/>
        <dbReference type="EC" id="3.2.1.113"/>
    </reaction>
</comment>
<evidence type="ECO:0000256" key="12">
    <source>
        <dbReference type="RuleBase" id="RU361193"/>
    </source>
</evidence>
<keyword evidence="6" id="KW-0106">Calcium</keyword>
<dbReference type="GO" id="GO:0036503">
    <property type="term" value="P:ERAD pathway"/>
    <property type="evidence" value="ECO:0007669"/>
    <property type="project" value="UniProtKB-ARBA"/>
</dbReference>
<protein>
    <recommendedName>
        <fullName evidence="12">alpha-1,2-Mannosidase</fullName>
        <ecNumber evidence="12">3.2.1.-</ecNumber>
    </recommendedName>
</protein>
<feature type="disulfide bond" evidence="11">
    <location>
        <begin position="377"/>
        <end position="414"/>
    </location>
</feature>
<feature type="active site" evidence="10">
    <location>
        <position position="530"/>
    </location>
</feature>
<keyword evidence="7 11" id="KW-1015">Disulfide bond</keyword>
<dbReference type="GO" id="GO:0016020">
    <property type="term" value="C:membrane"/>
    <property type="evidence" value="ECO:0007669"/>
    <property type="project" value="InterPro"/>
</dbReference>
<keyword evidence="14" id="KW-0812">Transmembrane</keyword>
<dbReference type="PRINTS" id="PR00747">
    <property type="entry name" value="GLYHDRLASE47"/>
</dbReference>
<feature type="region of interest" description="Disordered" evidence="13">
    <location>
        <begin position="51"/>
        <end position="90"/>
    </location>
</feature>
<evidence type="ECO:0000256" key="1">
    <source>
        <dbReference type="ARBA" id="ARBA00001913"/>
    </source>
</evidence>
<feature type="active site" evidence="10">
    <location>
        <position position="312"/>
    </location>
</feature>
<dbReference type="Pfam" id="PF01532">
    <property type="entry name" value="Glyco_hydro_47"/>
    <property type="match status" value="1"/>
</dbReference>
<dbReference type="InterPro" id="IPR036026">
    <property type="entry name" value="Seven-hairpin_glycosidases"/>
</dbReference>
<dbReference type="InterPro" id="IPR001382">
    <property type="entry name" value="Glyco_hydro_47"/>
</dbReference>
<evidence type="ECO:0000256" key="3">
    <source>
        <dbReference type="ARBA" id="ARBA00007658"/>
    </source>
</evidence>
<dbReference type="AlphaFoldDB" id="A0A0C9TWD9"/>
<feature type="transmembrane region" description="Helical" evidence="14">
    <location>
        <begin position="6"/>
        <end position="27"/>
    </location>
</feature>
<dbReference type="PANTHER" id="PTHR11742">
    <property type="entry name" value="MANNOSYL-OLIGOSACCHARIDE ALPHA-1,2-MANNOSIDASE-RELATED"/>
    <property type="match status" value="1"/>
</dbReference>
<dbReference type="GO" id="GO:0005783">
    <property type="term" value="C:endoplasmic reticulum"/>
    <property type="evidence" value="ECO:0007669"/>
    <property type="project" value="TreeGrafter"/>
</dbReference>
<dbReference type="OrthoDB" id="8118055at2759"/>
<evidence type="ECO:0000256" key="6">
    <source>
        <dbReference type="ARBA" id="ARBA00022837"/>
    </source>
</evidence>
<dbReference type="Gene3D" id="1.50.10.10">
    <property type="match status" value="1"/>
</dbReference>
<reference evidence="15 16" key="1">
    <citation type="submission" date="2014-06" db="EMBL/GenBank/DDBJ databases">
        <title>Evolutionary Origins and Diversification of the Mycorrhizal Mutualists.</title>
        <authorList>
            <consortium name="DOE Joint Genome Institute"/>
            <consortium name="Mycorrhizal Genomics Consortium"/>
            <person name="Kohler A."/>
            <person name="Kuo A."/>
            <person name="Nagy L.G."/>
            <person name="Floudas D."/>
            <person name="Copeland A."/>
            <person name="Barry K.W."/>
            <person name="Cichocki N."/>
            <person name="Veneault-Fourrey C."/>
            <person name="LaButti K."/>
            <person name="Lindquist E.A."/>
            <person name="Lipzen A."/>
            <person name="Lundell T."/>
            <person name="Morin E."/>
            <person name="Murat C."/>
            <person name="Riley R."/>
            <person name="Ohm R."/>
            <person name="Sun H."/>
            <person name="Tunlid A."/>
            <person name="Henrissat B."/>
            <person name="Grigoriev I.V."/>
            <person name="Hibbett D.S."/>
            <person name="Martin F."/>
        </authorList>
    </citation>
    <scope>NUCLEOTIDE SEQUENCE [LARGE SCALE GENOMIC DNA]</scope>
    <source>
        <strain evidence="15 16">SS14</strain>
    </source>
</reference>
<evidence type="ECO:0000256" key="8">
    <source>
        <dbReference type="ARBA" id="ARBA00047669"/>
    </source>
</evidence>
<dbReference type="Proteomes" id="UP000054279">
    <property type="component" value="Unassembled WGS sequence"/>
</dbReference>
<comment type="pathway">
    <text evidence="2">Protein modification; protein glycosylation.</text>
</comment>
<evidence type="ECO:0000256" key="2">
    <source>
        <dbReference type="ARBA" id="ARBA00004922"/>
    </source>
</evidence>
<feature type="active site" description="Proton donor" evidence="10">
    <location>
        <position position="428"/>
    </location>
</feature>
<evidence type="ECO:0000256" key="9">
    <source>
        <dbReference type="ARBA" id="ARBA00048605"/>
    </source>
</evidence>
<dbReference type="GO" id="GO:0004571">
    <property type="term" value="F:mannosyl-oligosaccharide 1,2-alpha-mannosidase activity"/>
    <property type="evidence" value="ECO:0007669"/>
    <property type="project" value="UniProtKB-EC"/>
</dbReference>
<dbReference type="EMBL" id="KN837197">
    <property type="protein sequence ID" value="KIJ34708.1"/>
    <property type="molecule type" value="Genomic_DNA"/>
</dbReference>
<dbReference type="PANTHER" id="PTHR11742:SF55">
    <property type="entry name" value="ENDOPLASMIC RETICULUM MANNOSYL-OLIGOSACCHARIDE 1,2-ALPHA-MANNOSIDASE"/>
    <property type="match status" value="1"/>
</dbReference>
<feature type="active site" description="Proton donor" evidence="10">
    <location>
        <position position="183"/>
    </location>
</feature>
<evidence type="ECO:0000313" key="15">
    <source>
        <dbReference type="EMBL" id="KIJ34708.1"/>
    </source>
</evidence>
<evidence type="ECO:0000256" key="5">
    <source>
        <dbReference type="ARBA" id="ARBA00022801"/>
    </source>
</evidence>